<feature type="region of interest" description="Disordered" evidence="1">
    <location>
        <begin position="102"/>
        <end position="179"/>
    </location>
</feature>
<protein>
    <submittedName>
        <fullName evidence="2">Uncharacterized protein</fullName>
    </submittedName>
</protein>
<dbReference type="OrthoDB" id="10601441at2759"/>
<accession>A0A1Q9AF18</accession>
<keyword evidence="3" id="KW-1185">Reference proteome</keyword>
<organism evidence="2 3">
    <name type="scientific">Symbiodinium microadriaticum</name>
    <name type="common">Dinoflagellate</name>
    <name type="synonym">Zooxanthella microadriatica</name>
    <dbReference type="NCBI Taxonomy" id="2951"/>
    <lineage>
        <taxon>Eukaryota</taxon>
        <taxon>Sar</taxon>
        <taxon>Alveolata</taxon>
        <taxon>Dinophyceae</taxon>
        <taxon>Suessiales</taxon>
        <taxon>Symbiodiniaceae</taxon>
        <taxon>Symbiodinium</taxon>
    </lineage>
</organism>
<sequence>MVQYTMQKNGVAKGVPPDNAAAGADGMGKVPLCTHAKHPVLYSEVLNIFNATTMMHLTPDPNCVLTCIRRKVTSVVLCRSSAHVSALMNWLLEKVASQTTTDNVLSPAPSQSDLGSPAKASDAGTEQPSKKPKTAEAEDAKPAEKKAKKDSEEKKKDDDDDEEEEEAAESSSSSAESED</sequence>
<dbReference type="Proteomes" id="UP000186817">
    <property type="component" value="Unassembled WGS sequence"/>
</dbReference>
<feature type="compositionally biased region" description="Acidic residues" evidence="1">
    <location>
        <begin position="158"/>
        <end position="168"/>
    </location>
</feature>
<reference evidence="2 3" key="1">
    <citation type="submission" date="2016-02" db="EMBL/GenBank/DDBJ databases">
        <title>Genome analysis of coral dinoflagellate symbionts highlights evolutionary adaptations to a symbiotic lifestyle.</title>
        <authorList>
            <person name="Aranda M."/>
            <person name="Li Y."/>
            <person name="Liew Y.J."/>
            <person name="Baumgarten S."/>
            <person name="Simakov O."/>
            <person name="Wilson M."/>
            <person name="Piel J."/>
            <person name="Ashoor H."/>
            <person name="Bougouffa S."/>
            <person name="Bajic V.B."/>
            <person name="Ryu T."/>
            <person name="Ravasi T."/>
            <person name="Bayer T."/>
            <person name="Micklem G."/>
            <person name="Kim H."/>
            <person name="Bhak J."/>
            <person name="Lajeunesse T.C."/>
            <person name="Voolstra C.R."/>
        </authorList>
    </citation>
    <scope>NUCLEOTIDE SEQUENCE [LARGE SCALE GENOMIC DNA]</scope>
    <source>
        <strain evidence="2 3">CCMP2467</strain>
    </source>
</reference>
<comment type="caution">
    <text evidence="2">The sequence shown here is derived from an EMBL/GenBank/DDBJ whole genome shotgun (WGS) entry which is preliminary data.</text>
</comment>
<feature type="compositionally biased region" description="Low complexity" evidence="1">
    <location>
        <begin position="169"/>
        <end position="179"/>
    </location>
</feature>
<dbReference type="AlphaFoldDB" id="A0A1Q9AF18"/>
<evidence type="ECO:0000313" key="3">
    <source>
        <dbReference type="Proteomes" id="UP000186817"/>
    </source>
</evidence>
<gene>
    <name evidence="2" type="ORF">AK812_SmicGene48622</name>
</gene>
<feature type="compositionally biased region" description="Basic and acidic residues" evidence="1">
    <location>
        <begin position="133"/>
        <end position="157"/>
    </location>
</feature>
<dbReference type="EMBL" id="LSRX01008412">
    <property type="protein sequence ID" value="OLP53509.1"/>
    <property type="molecule type" value="Genomic_DNA"/>
</dbReference>
<feature type="compositionally biased region" description="Polar residues" evidence="1">
    <location>
        <begin position="102"/>
        <end position="114"/>
    </location>
</feature>
<proteinExistence type="predicted"/>
<name>A0A1Q9AF18_SYMMI</name>
<evidence type="ECO:0000256" key="1">
    <source>
        <dbReference type="SAM" id="MobiDB-lite"/>
    </source>
</evidence>
<evidence type="ECO:0000313" key="2">
    <source>
        <dbReference type="EMBL" id="OLP53509.1"/>
    </source>
</evidence>